<dbReference type="Gene3D" id="3.30.420.10">
    <property type="entry name" value="Ribonuclease H-like superfamily/Ribonuclease H"/>
    <property type="match status" value="1"/>
</dbReference>
<dbReference type="InterPro" id="IPR036397">
    <property type="entry name" value="RNaseH_sf"/>
</dbReference>
<dbReference type="Proteomes" id="UP000050761">
    <property type="component" value="Unassembled WGS sequence"/>
</dbReference>
<feature type="domain" description="Integrase catalytic" evidence="1">
    <location>
        <begin position="31"/>
        <end position="136"/>
    </location>
</feature>
<dbReference type="GO" id="GO:0003676">
    <property type="term" value="F:nucleic acid binding"/>
    <property type="evidence" value="ECO:0007669"/>
    <property type="project" value="InterPro"/>
</dbReference>
<dbReference type="InterPro" id="IPR001584">
    <property type="entry name" value="Integrase_cat-core"/>
</dbReference>
<dbReference type="GO" id="GO:0015074">
    <property type="term" value="P:DNA integration"/>
    <property type="evidence" value="ECO:0007669"/>
    <property type="project" value="InterPro"/>
</dbReference>
<dbReference type="WBParaSite" id="HPBE_0001660601-mRNA-1">
    <property type="protein sequence ID" value="HPBE_0001660601-mRNA-1"/>
    <property type="gene ID" value="HPBE_0001660601"/>
</dbReference>
<proteinExistence type="predicted"/>
<reference evidence="3" key="1">
    <citation type="submission" date="2019-09" db="UniProtKB">
        <authorList>
            <consortium name="WormBaseParasite"/>
        </authorList>
    </citation>
    <scope>IDENTIFICATION</scope>
</reference>
<dbReference type="PANTHER" id="PTHR47331">
    <property type="entry name" value="PHD-TYPE DOMAIN-CONTAINING PROTEIN"/>
    <property type="match status" value="1"/>
</dbReference>
<organism evidence="2 3">
    <name type="scientific">Heligmosomoides polygyrus</name>
    <name type="common">Parasitic roundworm</name>
    <dbReference type="NCBI Taxonomy" id="6339"/>
    <lineage>
        <taxon>Eukaryota</taxon>
        <taxon>Metazoa</taxon>
        <taxon>Ecdysozoa</taxon>
        <taxon>Nematoda</taxon>
        <taxon>Chromadorea</taxon>
        <taxon>Rhabditida</taxon>
        <taxon>Rhabditina</taxon>
        <taxon>Rhabditomorpha</taxon>
        <taxon>Strongyloidea</taxon>
        <taxon>Heligmosomidae</taxon>
        <taxon>Heligmosomoides</taxon>
    </lineage>
</organism>
<evidence type="ECO:0000313" key="2">
    <source>
        <dbReference type="Proteomes" id="UP000050761"/>
    </source>
</evidence>
<accession>A0A183G4W9</accession>
<dbReference type="SUPFAM" id="SSF53098">
    <property type="entry name" value="Ribonuclease H-like"/>
    <property type="match status" value="1"/>
</dbReference>
<dbReference type="PANTHER" id="PTHR47331:SF1">
    <property type="entry name" value="GAG-LIKE PROTEIN"/>
    <property type="match status" value="1"/>
</dbReference>
<name>A0A183G4W9_HELPZ</name>
<protein>
    <submittedName>
        <fullName evidence="3">Integrase catalytic domain-containing protein</fullName>
    </submittedName>
</protein>
<dbReference type="InterPro" id="IPR012337">
    <property type="entry name" value="RNaseH-like_sf"/>
</dbReference>
<sequence length="265" mass="29924">PRLHQHARTTFSRSTCVHNSYGKRISSTCDRRSRPFEHIAVDYFGPLHVKRNGETFKFYGITLTCTVTRLAHLELVPDMSTDHVLLALQRLFARRGVPSTIASDNMSNFLLGEKILREAVLLVSEESLNSRPLTYQEERWEETPLLRSIDFIQRDMIITHLFETIGVDDDDASFVPSTEAATIQTSRRCPKNESSPHGALQVYLESSLSNQNGGILYLNSKRETSKQPSKGTVVLISEPVVPRNAWKMGIITELLEVGNNVIREA</sequence>
<evidence type="ECO:0000259" key="1">
    <source>
        <dbReference type="PROSITE" id="PS50994"/>
    </source>
</evidence>
<dbReference type="AlphaFoldDB" id="A0A183G4W9"/>
<keyword evidence="2" id="KW-1185">Reference proteome</keyword>
<dbReference type="PROSITE" id="PS50994">
    <property type="entry name" value="INTEGRASE"/>
    <property type="match status" value="1"/>
</dbReference>
<evidence type="ECO:0000313" key="3">
    <source>
        <dbReference type="WBParaSite" id="HPBE_0001660601-mRNA-1"/>
    </source>
</evidence>